<gene>
    <name evidence="1" type="ORF">HNQ39_004311</name>
</gene>
<proteinExistence type="predicted"/>
<protein>
    <submittedName>
        <fullName evidence="1">Uncharacterized protein</fullName>
    </submittedName>
</protein>
<evidence type="ECO:0000313" key="2">
    <source>
        <dbReference type="Proteomes" id="UP000520814"/>
    </source>
</evidence>
<organism evidence="1 2">
    <name type="scientific">Armatimonas rosea</name>
    <dbReference type="NCBI Taxonomy" id="685828"/>
    <lineage>
        <taxon>Bacteria</taxon>
        <taxon>Bacillati</taxon>
        <taxon>Armatimonadota</taxon>
        <taxon>Armatimonadia</taxon>
        <taxon>Armatimonadales</taxon>
        <taxon>Armatimonadaceae</taxon>
        <taxon>Armatimonas</taxon>
    </lineage>
</organism>
<dbReference type="EMBL" id="JACHGW010000004">
    <property type="protein sequence ID" value="MBB6052490.1"/>
    <property type="molecule type" value="Genomic_DNA"/>
</dbReference>
<name>A0A7W9STD4_ARMRO</name>
<sequence>MISPTWKSWGYGASFLRRAFGGFLPTRHEEAAEGPGTLWVSPTFTVRAI</sequence>
<dbReference type="Proteomes" id="UP000520814">
    <property type="component" value="Unassembled WGS sequence"/>
</dbReference>
<keyword evidence="2" id="KW-1185">Reference proteome</keyword>
<evidence type="ECO:0000313" key="1">
    <source>
        <dbReference type="EMBL" id="MBB6052490.1"/>
    </source>
</evidence>
<comment type="caution">
    <text evidence="1">The sequence shown here is derived from an EMBL/GenBank/DDBJ whole genome shotgun (WGS) entry which is preliminary data.</text>
</comment>
<reference evidence="1 2" key="1">
    <citation type="submission" date="2020-08" db="EMBL/GenBank/DDBJ databases">
        <title>Genomic Encyclopedia of Type Strains, Phase IV (KMG-IV): sequencing the most valuable type-strain genomes for metagenomic binning, comparative biology and taxonomic classification.</title>
        <authorList>
            <person name="Goeker M."/>
        </authorList>
    </citation>
    <scope>NUCLEOTIDE SEQUENCE [LARGE SCALE GENOMIC DNA]</scope>
    <source>
        <strain evidence="1 2">DSM 23562</strain>
    </source>
</reference>
<accession>A0A7W9STD4</accession>
<dbReference type="AlphaFoldDB" id="A0A7W9STD4"/>